<name>A0AA39T8A8_ACESA</name>
<accession>A0AA39T8A8</accession>
<feature type="region of interest" description="Disordered" evidence="1">
    <location>
        <begin position="1"/>
        <end position="29"/>
    </location>
</feature>
<evidence type="ECO:0000313" key="2">
    <source>
        <dbReference type="EMBL" id="KAK0602309.1"/>
    </source>
</evidence>
<protein>
    <submittedName>
        <fullName evidence="2">Uncharacterized protein</fullName>
    </submittedName>
</protein>
<sequence>MPERRLSKDPDEMFRTEANPTPTNDPTVEPKLFIDINKAKRVPSIPGGNSCPDKIKNGMSLQPVKYDELLLTGLALCTSICFVDFVGPVTDASLTFVPTGTEMGKSFKLDQLIITHHTRLSQLGQRLISKPVVGSIVHAVPDGGDQVRQSLLAFPRRLRQLHLDAGLIHGNGGHLRYLQHLSTLKLCL</sequence>
<organism evidence="2 3">
    <name type="scientific">Acer saccharum</name>
    <name type="common">Sugar maple</name>
    <dbReference type="NCBI Taxonomy" id="4024"/>
    <lineage>
        <taxon>Eukaryota</taxon>
        <taxon>Viridiplantae</taxon>
        <taxon>Streptophyta</taxon>
        <taxon>Embryophyta</taxon>
        <taxon>Tracheophyta</taxon>
        <taxon>Spermatophyta</taxon>
        <taxon>Magnoliopsida</taxon>
        <taxon>eudicotyledons</taxon>
        <taxon>Gunneridae</taxon>
        <taxon>Pentapetalae</taxon>
        <taxon>rosids</taxon>
        <taxon>malvids</taxon>
        <taxon>Sapindales</taxon>
        <taxon>Sapindaceae</taxon>
        <taxon>Hippocastanoideae</taxon>
        <taxon>Acereae</taxon>
        <taxon>Acer</taxon>
    </lineage>
</organism>
<keyword evidence="3" id="KW-1185">Reference proteome</keyword>
<evidence type="ECO:0000256" key="1">
    <source>
        <dbReference type="SAM" id="MobiDB-lite"/>
    </source>
</evidence>
<gene>
    <name evidence="2" type="ORF">LWI29_032208</name>
</gene>
<proteinExistence type="predicted"/>
<comment type="caution">
    <text evidence="2">The sequence shown here is derived from an EMBL/GenBank/DDBJ whole genome shotgun (WGS) entry which is preliminary data.</text>
</comment>
<dbReference type="EMBL" id="JAUESC010000003">
    <property type="protein sequence ID" value="KAK0602309.1"/>
    <property type="molecule type" value="Genomic_DNA"/>
</dbReference>
<dbReference type="Proteomes" id="UP001168877">
    <property type="component" value="Unassembled WGS sequence"/>
</dbReference>
<dbReference type="AlphaFoldDB" id="A0AA39T8A8"/>
<evidence type="ECO:0000313" key="3">
    <source>
        <dbReference type="Proteomes" id="UP001168877"/>
    </source>
</evidence>
<reference evidence="2" key="1">
    <citation type="journal article" date="2022" name="Plant J.">
        <title>Strategies of tolerance reflected in two North American maple genomes.</title>
        <authorList>
            <person name="McEvoy S.L."/>
            <person name="Sezen U.U."/>
            <person name="Trouern-Trend A."/>
            <person name="McMahon S.M."/>
            <person name="Schaberg P.G."/>
            <person name="Yang J."/>
            <person name="Wegrzyn J.L."/>
            <person name="Swenson N.G."/>
        </authorList>
    </citation>
    <scope>NUCLEOTIDE SEQUENCE</scope>
    <source>
        <strain evidence="2">NS2018</strain>
    </source>
</reference>
<feature type="compositionally biased region" description="Basic and acidic residues" evidence="1">
    <location>
        <begin position="1"/>
        <end position="15"/>
    </location>
</feature>
<reference evidence="2" key="2">
    <citation type="submission" date="2023-06" db="EMBL/GenBank/DDBJ databases">
        <authorList>
            <person name="Swenson N.G."/>
            <person name="Wegrzyn J.L."/>
            <person name="Mcevoy S.L."/>
        </authorList>
    </citation>
    <scope>NUCLEOTIDE SEQUENCE</scope>
    <source>
        <strain evidence="2">NS2018</strain>
        <tissue evidence="2">Leaf</tissue>
    </source>
</reference>